<evidence type="ECO:0000313" key="13">
    <source>
        <dbReference type="Proteomes" id="UP001152798"/>
    </source>
</evidence>
<evidence type="ECO:0000256" key="3">
    <source>
        <dbReference type="ARBA" id="ARBA00022692"/>
    </source>
</evidence>
<dbReference type="GO" id="GO:0043565">
    <property type="term" value="F:sequence-specific DNA binding"/>
    <property type="evidence" value="ECO:0007669"/>
    <property type="project" value="TreeGrafter"/>
</dbReference>
<evidence type="ECO:0000313" key="12">
    <source>
        <dbReference type="EMBL" id="CAH1408248.1"/>
    </source>
</evidence>
<dbReference type="EMBL" id="OV725083">
    <property type="protein sequence ID" value="CAH1408248.1"/>
    <property type="molecule type" value="Genomic_DNA"/>
</dbReference>
<evidence type="ECO:0000256" key="8">
    <source>
        <dbReference type="SAM" id="MobiDB-lite"/>
    </source>
</evidence>
<feature type="region of interest" description="Disordered" evidence="8">
    <location>
        <begin position="69"/>
        <end position="109"/>
    </location>
</feature>
<dbReference type="InterPro" id="IPR051577">
    <property type="entry name" value="MRF-like"/>
</dbReference>
<evidence type="ECO:0000256" key="2">
    <source>
        <dbReference type="ARBA" id="ARBA00008221"/>
    </source>
</evidence>
<dbReference type="Pfam" id="PF13884">
    <property type="entry name" value="Peptidase_S74"/>
    <property type="match status" value="1"/>
</dbReference>
<protein>
    <recommendedName>
        <fullName evidence="14">Myelin regulatory factor-like protein</fullName>
    </recommendedName>
</protein>
<dbReference type="SUPFAM" id="SSF49417">
    <property type="entry name" value="p53-like transcription factors"/>
    <property type="match status" value="1"/>
</dbReference>
<dbReference type="PANTHER" id="PTHR13029">
    <property type="match status" value="1"/>
</dbReference>
<feature type="compositionally biased region" description="Polar residues" evidence="8">
    <location>
        <begin position="69"/>
        <end position="81"/>
    </location>
</feature>
<proteinExistence type="inferred from homology"/>
<dbReference type="GO" id="GO:0003700">
    <property type="term" value="F:DNA-binding transcription factor activity"/>
    <property type="evidence" value="ECO:0007669"/>
    <property type="project" value="UniProtKB-UniRule"/>
</dbReference>
<dbReference type="InterPro" id="IPR037141">
    <property type="entry name" value="NDT80_DNA-bd_dom_sf"/>
</dbReference>
<dbReference type="InterPro" id="IPR024061">
    <property type="entry name" value="NDT80_DNA-bd_dom"/>
</dbReference>
<evidence type="ECO:0000256" key="7">
    <source>
        <dbReference type="PROSITE-ProRule" id="PRU00850"/>
    </source>
</evidence>
<dbReference type="GO" id="GO:0005634">
    <property type="term" value="C:nucleus"/>
    <property type="evidence" value="ECO:0007669"/>
    <property type="project" value="TreeGrafter"/>
</dbReference>
<dbReference type="Pfam" id="PF05224">
    <property type="entry name" value="NDT80_PhoG"/>
    <property type="match status" value="1"/>
</dbReference>
<name>A0A9P0HV17_NEZVI</name>
<dbReference type="InterPro" id="IPR008967">
    <property type="entry name" value="p53-like_TF_DNA-bd_sf"/>
</dbReference>
<dbReference type="PROSITE" id="PS51517">
    <property type="entry name" value="NDT80"/>
    <property type="match status" value="1"/>
</dbReference>
<dbReference type="Pfam" id="PF13887">
    <property type="entry name" value="MYRF_ICA"/>
    <property type="match status" value="1"/>
</dbReference>
<dbReference type="InterPro" id="IPR025719">
    <property type="entry name" value="MYRF_C2"/>
</dbReference>
<evidence type="ECO:0000256" key="1">
    <source>
        <dbReference type="ARBA" id="ARBA00004167"/>
    </source>
</evidence>
<dbReference type="GO" id="GO:0016540">
    <property type="term" value="P:protein autoprocessing"/>
    <property type="evidence" value="ECO:0007669"/>
    <property type="project" value="InterPro"/>
</dbReference>
<evidence type="ECO:0000259" key="11">
    <source>
        <dbReference type="PROSITE" id="PS51688"/>
    </source>
</evidence>
<feature type="transmembrane region" description="Helical" evidence="9">
    <location>
        <begin position="606"/>
        <end position="626"/>
    </location>
</feature>
<comment type="subcellular location">
    <subcellularLocation>
        <location evidence="1">Membrane</location>
        <topology evidence="1">Single-pass membrane protein</topology>
    </subcellularLocation>
</comment>
<dbReference type="FunFam" id="2.60.40.1390:FF:000004">
    <property type="entry name" value="Myelin regulatory factor"/>
    <property type="match status" value="1"/>
</dbReference>
<dbReference type="PROSITE" id="PS51688">
    <property type="entry name" value="ICA"/>
    <property type="match status" value="1"/>
</dbReference>
<accession>A0A9P0HV17</accession>
<reference evidence="12" key="1">
    <citation type="submission" date="2022-01" db="EMBL/GenBank/DDBJ databases">
        <authorList>
            <person name="King R."/>
        </authorList>
    </citation>
    <scope>NUCLEOTIDE SEQUENCE</scope>
</reference>
<sequence>MDVFLDEKTLQEVLGRSDFGAIDNEAIDFSQLEDFINDETDQSNSYFGESLCTDRGTRTLTVVSHLPSNTSIDTQHYTQPHNLPESPPDSGSEPPYSPQEAKPHSPRNQAKVGVEELLLSPGGVYSKLLTPGDLHPAVLAHTPLHDQPLSPLSGGTLIATGPATDESPISAVYSALKKRKLSQDNSSSVKTEPGNLISSELIIEDDVSYQDGSAENGMYLDSSNFQCIRFSAFQQTSWHTLCDHNLKELPTPHYRVDADKGFNFSNTDDAFVCQKKNHFQITCHTQLIGEPHFVKTPEGLRKIENFYLHFYGVKVESPSQTIKVEQSQSDRSKKAFHPVLLEFKGEEVSKVTVGRLHFSETTSNNMRKKGKPNPDQRYFYLVVGLHAHCTDSSHYPITSHASERIIVRASNPGQFESDGEAVWQRGMTGDSVFHCGRVGINTERPDEALVVHGNIKLTGHIVQPSDIRAKAFIQEVDSKQQLNNLARLRVVKYRYKPDFDMDASLHTGLIAQELVSVLPDAVSNSGDMKLPSGNTINDFLVIDKERVFMENIGAVKELAKVTRNLQARLQELERVTQYNVCSKKKKSGKKKIDDEVCSDTMIQTTIYMLIVIMALCLISIATLYFLEVHRRGPMTSHVNRERNVERAVLNALPNGSKTWLKPSMQSYFPVNKEKLLNLNNPPIIGYPAHCRSQHGNCQVFCCDPESSKNHPLHDIDLGNNFLEDSDLSSDHQRYESSGIQSIGKLKPRIPRHSVITSKLIIEGTDFNITLGPKNCDPLYPQFVQCTHFTASNYTYHIPLSRYLHDSILKFHFRPEGMGDESVVRCRQYLDSCSADKEMQQSSVFLLNIAHLSQAVIVYRLASSDSTDVCNWDSTGLGTDFIEFNLIVYRDCSHQQTYTKHQN</sequence>
<evidence type="ECO:0000256" key="6">
    <source>
        <dbReference type="ARBA" id="ARBA00023136"/>
    </source>
</evidence>
<keyword evidence="4 9" id="KW-1133">Transmembrane helix</keyword>
<keyword evidence="5 7" id="KW-0238">DNA-binding</keyword>
<comment type="similarity">
    <text evidence="2">Belongs to the MRF family.</text>
</comment>
<keyword evidence="6 9" id="KW-0472">Membrane</keyword>
<evidence type="ECO:0000256" key="9">
    <source>
        <dbReference type="SAM" id="Phobius"/>
    </source>
</evidence>
<feature type="DNA-binding region" description="NDT80" evidence="7">
    <location>
        <begin position="155"/>
        <end position="419"/>
    </location>
</feature>
<dbReference type="InterPro" id="IPR026932">
    <property type="entry name" value="MYRF_ICA"/>
</dbReference>
<dbReference type="InterPro" id="IPR030392">
    <property type="entry name" value="S74_ICA"/>
</dbReference>
<organism evidence="12 13">
    <name type="scientific">Nezara viridula</name>
    <name type="common">Southern green stink bug</name>
    <name type="synonym">Cimex viridulus</name>
    <dbReference type="NCBI Taxonomy" id="85310"/>
    <lineage>
        <taxon>Eukaryota</taxon>
        <taxon>Metazoa</taxon>
        <taxon>Ecdysozoa</taxon>
        <taxon>Arthropoda</taxon>
        <taxon>Hexapoda</taxon>
        <taxon>Insecta</taxon>
        <taxon>Pterygota</taxon>
        <taxon>Neoptera</taxon>
        <taxon>Paraneoptera</taxon>
        <taxon>Hemiptera</taxon>
        <taxon>Heteroptera</taxon>
        <taxon>Panheteroptera</taxon>
        <taxon>Pentatomomorpha</taxon>
        <taxon>Pentatomoidea</taxon>
        <taxon>Pentatomidae</taxon>
        <taxon>Pentatominae</taxon>
        <taxon>Nezara</taxon>
    </lineage>
</organism>
<dbReference type="Pfam" id="PF13888">
    <property type="entry name" value="MRF_C2"/>
    <property type="match status" value="1"/>
</dbReference>
<feature type="domain" description="NDT80" evidence="10">
    <location>
        <begin position="155"/>
        <end position="419"/>
    </location>
</feature>
<dbReference type="GO" id="GO:0005789">
    <property type="term" value="C:endoplasmic reticulum membrane"/>
    <property type="evidence" value="ECO:0007669"/>
    <property type="project" value="TreeGrafter"/>
</dbReference>
<dbReference type="OrthoDB" id="27041at2759"/>
<evidence type="ECO:0008006" key="14">
    <source>
        <dbReference type="Google" id="ProtNLM"/>
    </source>
</evidence>
<keyword evidence="13" id="KW-1185">Reference proteome</keyword>
<gene>
    <name evidence="12" type="ORF">NEZAVI_LOCUS15812</name>
</gene>
<feature type="domain" description="Peptidase S74" evidence="11">
    <location>
        <begin position="465"/>
        <end position="569"/>
    </location>
</feature>
<dbReference type="PANTHER" id="PTHR13029:SF18">
    <property type="entry name" value="MYELIN REGULATORY FACTOR HOMOLOG 1"/>
    <property type="match status" value="1"/>
</dbReference>
<evidence type="ECO:0000256" key="4">
    <source>
        <dbReference type="ARBA" id="ARBA00022989"/>
    </source>
</evidence>
<dbReference type="AlphaFoldDB" id="A0A9P0HV17"/>
<evidence type="ECO:0000256" key="5">
    <source>
        <dbReference type="ARBA" id="ARBA00023125"/>
    </source>
</evidence>
<dbReference type="Proteomes" id="UP001152798">
    <property type="component" value="Chromosome 7"/>
</dbReference>
<dbReference type="GO" id="GO:0045893">
    <property type="term" value="P:positive regulation of DNA-templated transcription"/>
    <property type="evidence" value="ECO:0007669"/>
    <property type="project" value="TreeGrafter"/>
</dbReference>
<dbReference type="Gene3D" id="2.60.40.1390">
    <property type="entry name" value="NDT80 DNA-binding domain"/>
    <property type="match status" value="2"/>
</dbReference>
<keyword evidence="3 9" id="KW-0812">Transmembrane</keyword>
<evidence type="ECO:0000259" key="10">
    <source>
        <dbReference type="PROSITE" id="PS51517"/>
    </source>
</evidence>
<dbReference type="GO" id="GO:0006357">
    <property type="term" value="P:regulation of transcription by RNA polymerase II"/>
    <property type="evidence" value="ECO:0007669"/>
    <property type="project" value="UniProtKB-ARBA"/>
</dbReference>